<feature type="region of interest" description="Disordered" evidence="1">
    <location>
        <begin position="82"/>
        <end position="248"/>
    </location>
</feature>
<evidence type="ECO:0000313" key="3">
    <source>
        <dbReference type="EMBL" id="KAL3792629.1"/>
    </source>
</evidence>
<feature type="chain" id="PRO_5044793930" evidence="2">
    <location>
        <begin position="24"/>
        <end position="2299"/>
    </location>
</feature>
<dbReference type="PANTHER" id="PTHR43737">
    <property type="entry name" value="BLL7424 PROTEIN"/>
    <property type="match status" value="1"/>
</dbReference>
<protein>
    <submittedName>
        <fullName evidence="3">Uncharacterized protein</fullName>
    </submittedName>
</protein>
<sequence length="2299" mass="249940">MNLSTIGRCAAIIQLLFFSLVASHPPAAADLSLDGSIPHPPIDGCASFTTRTACLAGTGECTWHPVMNGCVSATATAQTNLKENEEESNGDGEAKLKASRDLQKVNTPKPTTTKPTAPTQSPTTPSPTTSKPTTSKPTTRSPSSKPTTRSPTSKPTTRSPTLKPTTNPTSNPTTSTPTTLTPSANPTAKPSATPTTSTPTSSPSSKPTSKPSATPSSTPTSVPTTSTPTSTPTTSMPTSSPSSKPTSTQIVGLIGQQIIPISNSTLTVLLPPSAQNQLMTMSLVSADNVDEVPVTRSYDGRPYETLNPLLLPVNCSQIACAVVLPPKGQFTSYYIIKQYDPPAKTPAQRFARLLLQGSFGPSSTSLSEAMSMPSAAAWVRDQMDKPASLLRAHYRQRANSHIRSDHYQHGTRLACEPGSRWNRKAFNRWRDIGKTIIEEPTGRGTWYLKIDGVVRTEVAAQPSKAFTSFPSTYVICRNAATPMSSFVQAPGMKGRLFVAPNATACQSMSFITMDMPSVHFHAQGNIPSVNLVNLTDPNVIEDMILQDVVPPYACNNFTRTWPNFVRDNLSGLYYIEDRRVELIDNTNGTTTVKKRLLDGRCPQVEKNFLNEETCVVRSDCSASAFSGTFVLNAENLRKFYEIDGKYIYRLSGLPLLDTPSPCNINSNRFVRKNATGDSSGCASDASDASTQFPSIGSAIATFLNALPAGDRGNKRVIDLATTLNCSDLNSNAKGMSFTVTIPGTTNLSCWTHSYSWEWSVVVMNDWVVNHPGNPKYHRESKVNPIAAVAEREKVAGNLESSVTLTYPPWDFHQWNFHNNKWRFESERVGSWGDMISFNALPDTARSVDVVIALGGAVTAGSKKIIEVCGSPGEVGNAPSKGHQYLLQKFGEADEETQDTLDQDHARWLSSKMVWNTVTLSAPDQLRHRVSWALSSIFVVSERSIDLSEVAEPWGAYYDIFVRNSFGSFLKLLKEVSFSPLMAKMLTYEGSKSQAYHIERNNAVFYPDENFPREIMQLFTIGLFMLNQNGTQKIDSMTGQPIPTYDNDDIGNFARGWTNFEDRELERDNIEPAWSLDYMSNLVDPMFLPTTEARDVFPKLTLLVDGIRGHIGDQRLPRCDALPAKSWLRKGAMWLFRENSQSLMGKQDPDWWKGPETWSPRLILDKSTSNLYKKLCNMNNQTGKCQFQSTVILDEDISCVGTCKAGQGKWDGIGPSCECSVDEPRTVRLDHSTTVDPVWYEYVRAPCIQLAFPESGSMKAVKEIGGSYGNKAMCADSRFAVAGTTCCDANGSPVNICIFKGERTTYNTARDRCAAYRDGSYSTCAWSTVGINYECGTDLDYGAGAWSVHKSPGMRFSWTNTTCSMKVQIATDGKVAMIHSVGPNAVKERVAVDFGTYFGVLWGEGTGTYPKASLNCSGITTCQVHDNACLCDTSVQTTTVFDGSLDPDVGDLLSRLHIGAPNPSQTGSTYIRCPASICPKSQYEIWSKSNITDYASAFNAWTIFKVTDPMTGDGLYLSNTKSTVSVGGGHVFRNPPMINSPPDPTQAQGLAETDEILRTYAYHPNTAPFISKALIRNLVTSNPSPGYVERAAVAFRTGNYSVDGMHFGSGRYGDLEALVSAIMLDSEARSETLDDDPNHGRPREPLLKIMHLYRSMQLSTVTGYHREIDMSYLIERGIGQEAHRAPSVFNFFLSEYSATGPVRNKNLISPEAQLQDAPKLLSFINGLFSLPAYGLTDCLWWQGFGEGVARYRVTDYPDMGGFDCSWPPEIFQGVPLSLRWKPLSWGGQTNVNGSNTSLIIDEIDLLLTGGRLCPANKALLMQAYNSARTGNNPDNKALSTVLQLFSATPEFHITSNLVSSLSNTTVRPVPNITMPANPPPVQGYKAIVYLFMAGAADSYSMLVPTSACGTLHSQYMTVRRDIAIQSASLRAITASNQSCNSLGLHPSLVNVHNLYNLGDAAWIANVGPLVEHLNKAQYNAGSKVVPQALFAHNTQTKSTQSVFAQDSGAGGVLGRIGDVLNARAGREVFHAYSIQGNAKVLEGAPGKSRAFDVLSADGVVSLNALASPQEGNIEALNKYVVPSIHGETYSSSLTNALYRARLLSGVVGSAPLANDGCFNGLNTGIADQLQQVARLIKKRDGLQAYRDAFYTEIGGFDTHSDNGPALTALLKQIDDAIGCFKNEMVSQGIWGNVTLVSASEFARTLISNGAGTDHAWAGNHFVLGGSVKGGRIHGQFLSDFTENGDLNIGQGRVIPSTPWEGVWNALAEWFGVSSPDTNIVLPNKQNFGGVNILSKDDMFD</sequence>
<feature type="signal peptide" evidence="2">
    <location>
        <begin position="1"/>
        <end position="23"/>
    </location>
</feature>
<keyword evidence="4" id="KW-1185">Reference proteome</keyword>
<dbReference type="Proteomes" id="UP001530315">
    <property type="component" value="Unassembled WGS sequence"/>
</dbReference>
<reference evidence="3 4" key="1">
    <citation type="submission" date="2024-10" db="EMBL/GenBank/DDBJ databases">
        <title>Updated reference genomes for cyclostephanoid diatoms.</title>
        <authorList>
            <person name="Roberts W.R."/>
            <person name="Alverson A.J."/>
        </authorList>
    </citation>
    <scope>NUCLEOTIDE SEQUENCE [LARGE SCALE GENOMIC DNA]</scope>
    <source>
        <strain evidence="3 4">AJA276-08</strain>
    </source>
</reference>
<evidence type="ECO:0000313" key="4">
    <source>
        <dbReference type="Proteomes" id="UP001530315"/>
    </source>
</evidence>
<name>A0ABD3PYK0_9STRA</name>
<evidence type="ECO:0000256" key="1">
    <source>
        <dbReference type="SAM" id="MobiDB-lite"/>
    </source>
</evidence>
<feature type="compositionally biased region" description="Basic and acidic residues" evidence="1">
    <location>
        <begin position="92"/>
        <end position="103"/>
    </location>
</feature>
<evidence type="ECO:0000256" key="2">
    <source>
        <dbReference type="SAM" id="SignalP"/>
    </source>
</evidence>
<dbReference type="InterPro" id="IPR014917">
    <property type="entry name" value="DUF1800"/>
</dbReference>
<dbReference type="Pfam" id="PF08811">
    <property type="entry name" value="DUF1800"/>
    <property type="match status" value="2"/>
</dbReference>
<dbReference type="Pfam" id="PF07394">
    <property type="entry name" value="DUF1501"/>
    <property type="match status" value="1"/>
</dbReference>
<organism evidence="3 4">
    <name type="scientific">Stephanodiscus triporus</name>
    <dbReference type="NCBI Taxonomy" id="2934178"/>
    <lineage>
        <taxon>Eukaryota</taxon>
        <taxon>Sar</taxon>
        <taxon>Stramenopiles</taxon>
        <taxon>Ochrophyta</taxon>
        <taxon>Bacillariophyta</taxon>
        <taxon>Coscinodiscophyceae</taxon>
        <taxon>Thalassiosirophycidae</taxon>
        <taxon>Stephanodiscales</taxon>
        <taxon>Stephanodiscaceae</taxon>
        <taxon>Stephanodiscus</taxon>
    </lineage>
</organism>
<proteinExistence type="predicted"/>
<dbReference type="InterPro" id="IPR010869">
    <property type="entry name" value="DUF1501"/>
</dbReference>
<feature type="compositionally biased region" description="Low complexity" evidence="1">
    <location>
        <begin position="107"/>
        <end position="248"/>
    </location>
</feature>
<gene>
    <name evidence="3" type="ORF">ACHAW5_006480</name>
</gene>
<dbReference type="EMBL" id="JALLAZ020000548">
    <property type="protein sequence ID" value="KAL3792629.1"/>
    <property type="molecule type" value="Genomic_DNA"/>
</dbReference>
<dbReference type="PANTHER" id="PTHR43737:SF1">
    <property type="entry name" value="DUF1501 DOMAIN-CONTAINING PROTEIN"/>
    <property type="match status" value="1"/>
</dbReference>
<keyword evidence="2" id="KW-0732">Signal</keyword>
<comment type="caution">
    <text evidence="3">The sequence shown here is derived from an EMBL/GenBank/DDBJ whole genome shotgun (WGS) entry which is preliminary data.</text>
</comment>
<accession>A0ABD3PYK0</accession>